<sequence length="100" mass="10633">MNDIIEVQFDLTPHPGDPRSRRVIWRVPTNAHPHSFVPGRHPKQANPVAACKLQGCALLVVALSDVDAGCVAGQTVLQTARASGVRIPAACEFGCAEPAR</sequence>
<proteinExistence type="predicted"/>
<keyword evidence="2" id="KW-1185">Reference proteome</keyword>
<accession>A0ABM9DWE4</accession>
<comment type="caution">
    <text evidence="1">The sequence shown here is derived from an EMBL/GenBank/DDBJ whole genome shotgun (WGS) entry which is preliminary data.</text>
</comment>
<gene>
    <name evidence="1" type="ORF">MES5069_270232</name>
</gene>
<organism evidence="1 2">
    <name type="scientific">Mesorhizobium escarrei</name>
    <dbReference type="NCBI Taxonomy" id="666018"/>
    <lineage>
        <taxon>Bacteria</taxon>
        <taxon>Pseudomonadati</taxon>
        <taxon>Pseudomonadota</taxon>
        <taxon>Alphaproteobacteria</taxon>
        <taxon>Hyphomicrobiales</taxon>
        <taxon>Phyllobacteriaceae</taxon>
        <taxon>Mesorhizobium</taxon>
    </lineage>
</organism>
<dbReference type="EMBL" id="CAKXZT010000121">
    <property type="protein sequence ID" value="CAH2401061.1"/>
    <property type="molecule type" value="Genomic_DNA"/>
</dbReference>
<reference evidence="1 2" key="1">
    <citation type="submission" date="2022-03" db="EMBL/GenBank/DDBJ databases">
        <authorList>
            <person name="Brunel B."/>
        </authorList>
    </citation>
    <scope>NUCLEOTIDE SEQUENCE [LARGE SCALE GENOMIC DNA]</scope>
    <source>
        <strain evidence="1">STM5069sample</strain>
    </source>
</reference>
<evidence type="ECO:0000313" key="1">
    <source>
        <dbReference type="EMBL" id="CAH2401061.1"/>
    </source>
</evidence>
<name>A0ABM9DWE4_9HYPH</name>
<dbReference type="Proteomes" id="UP001153050">
    <property type="component" value="Unassembled WGS sequence"/>
</dbReference>
<protein>
    <submittedName>
        <fullName evidence="1">Uncharacterized protein</fullName>
    </submittedName>
</protein>
<evidence type="ECO:0000313" key="2">
    <source>
        <dbReference type="Proteomes" id="UP001153050"/>
    </source>
</evidence>